<evidence type="ECO:0000313" key="2">
    <source>
        <dbReference type="Proteomes" id="UP000887565"/>
    </source>
</evidence>
<evidence type="ECO:0000313" key="3">
    <source>
        <dbReference type="WBParaSite" id="nRc.2.0.1.t41744-RA"/>
    </source>
</evidence>
<proteinExistence type="predicted"/>
<reference evidence="3" key="1">
    <citation type="submission" date="2022-11" db="UniProtKB">
        <authorList>
            <consortium name="WormBaseParasite"/>
        </authorList>
    </citation>
    <scope>IDENTIFICATION</scope>
</reference>
<dbReference type="AlphaFoldDB" id="A0A915KS73"/>
<evidence type="ECO:0000256" key="1">
    <source>
        <dbReference type="SAM" id="MobiDB-lite"/>
    </source>
</evidence>
<feature type="region of interest" description="Disordered" evidence="1">
    <location>
        <begin position="1"/>
        <end position="22"/>
    </location>
</feature>
<dbReference type="Proteomes" id="UP000887565">
    <property type="component" value="Unplaced"/>
</dbReference>
<dbReference type="WBParaSite" id="nRc.2.0.1.t41744-RA">
    <property type="protein sequence ID" value="nRc.2.0.1.t41744-RA"/>
    <property type="gene ID" value="nRc.2.0.1.g41744"/>
</dbReference>
<keyword evidence="2" id="KW-1185">Reference proteome</keyword>
<protein>
    <submittedName>
        <fullName evidence="3">Uncharacterized protein</fullName>
    </submittedName>
</protein>
<accession>A0A915KS73</accession>
<sequence>MFRNSAGKGSSDDTVDSEYNGSNIFHRVRKDTDITYQRRVEPENVEIKRKILGNDKRKVATGVPQ</sequence>
<organism evidence="2 3">
    <name type="scientific">Romanomermis culicivorax</name>
    <name type="common">Nematode worm</name>
    <dbReference type="NCBI Taxonomy" id="13658"/>
    <lineage>
        <taxon>Eukaryota</taxon>
        <taxon>Metazoa</taxon>
        <taxon>Ecdysozoa</taxon>
        <taxon>Nematoda</taxon>
        <taxon>Enoplea</taxon>
        <taxon>Dorylaimia</taxon>
        <taxon>Mermithida</taxon>
        <taxon>Mermithoidea</taxon>
        <taxon>Mermithidae</taxon>
        <taxon>Romanomermis</taxon>
    </lineage>
</organism>
<name>A0A915KS73_ROMCU</name>